<dbReference type="RefSeq" id="WP_184332134.1">
    <property type="nucleotide sequence ID" value="NZ_JACHHZ010000003.1"/>
</dbReference>
<evidence type="ECO:0000313" key="4">
    <source>
        <dbReference type="Proteomes" id="UP000588068"/>
    </source>
</evidence>
<keyword evidence="4" id="KW-1185">Reference proteome</keyword>
<dbReference type="Proteomes" id="UP000588068">
    <property type="component" value="Unassembled WGS sequence"/>
</dbReference>
<organism evidence="3 4">
    <name type="scientific">Povalibacter uvarum</name>
    <dbReference type="NCBI Taxonomy" id="732238"/>
    <lineage>
        <taxon>Bacteria</taxon>
        <taxon>Pseudomonadati</taxon>
        <taxon>Pseudomonadota</taxon>
        <taxon>Gammaproteobacteria</taxon>
        <taxon>Steroidobacterales</taxon>
        <taxon>Steroidobacteraceae</taxon>
        <taxon>Povalibacter</taxon>
    </lineage>
</organism>
<proteinExistence type="predicted"/>
<gene>
    <name evidence="3" type="ORF">HNQ60_002463</name>
</gene>
<dbReference type="EMBL" id="JACHHZ010000003">
    <property type="protein sequence ID" value="MBB6093582.1"/>
    <property type="molecule type" value="Genomic_DNA"/>
</dbReference>
<dbReference type="AlphaFoldDB" id="A0A841HND4"/>
<keyword evidence="1" id="KW-0175">Coiled coil</keyword>
<accession>A0A841HND4</accession>
<keyword evidence="2" id="KW-0732">Signal</keyword>
<evidence type="ECO:0000256" key="2">
    <source>
        <dbReference type="SAM" id="SignalP"/>
    </source>
</evidence>
<protein>
    <submittedName>
        <fullName evidence="3">Putative nucleic acid-binding Zn-ribbon protein</fullName>
    </submittedName>
</protein>
<name>A0A841HND4_9GAMM</name>
<feature type="coiled-coil region" evidence="1">
    <location>
        <begin position="81"/>
        <end position="115"/>
    </location>
</feature>
<evidence type="ECO:0000256" key="1">
    <source>
        <dbReference type="SAM" id="Coils"/>
    </source>
</evidence>
<reference evidence="3 4" key="1">
    <citation type="submission" date="2020-08" db="EMBL/GenBank/DDBJ databases">
        <title>Genomic Encyclopedia of Type Strains, Phase IV (KMG-IV): sequencing the most valuable type-strain genomes for metagenomic binning, comparative biology and taxonomic classification.</title>
        <authorList>
            <person name="Goeker M."/>
        </authorList>
    </citation>
    <scope>NUCLEOTIDE SEQUENCE [LARGE SCALE GENOMIC DNA]</scope>
    <source>
        <strain evidence="3 4">DSM 26723</strain>
    </source>
</reference>
<sequence>MKRIQLKLAAALALASLSLSAHADCSYPKAPASIPNGATATEAEMVGAMNAFKAYDAEVKAFGSCLDDETKAKAAGSAQLMQLKTMQSKKLNAAVEELQSKAKEFNEQVRVFKARG</sequence>
<comment type="caution">
    <text evidence="3">The sequence shown here is derived from an EMBL/GenBank/DDBJ whole genome shotgun (WGS) entry which is preliminary data.</text>
</comment>
<evidence type="ECO:0000313" key="3">
    <source>
        <dbReference type="EMBL" id="MBB6093582.1"/>
    </source>
</evidence>
<feature type="chain" id="PRO_5032973080" evidence="2">
    <location>
        <begin position="24"/>
        <end position="116"/>
    </location>
</feature>
<feature type="signal peptide" evidence="2">
    <location>
        <begin position="1"/>
        <end position="23"/>
    </location>
</feature>